<feature type="transmembrane region" description="Helical" evidence="11">
    <location>
        <begin position="12"/>
        <end position="33"/>
    </location>
</feature>
<sequence>MKLTITWRMTLWYAAFMAVISGAVLFFISATGTRIQKAHTGERLVRAVTDNAGDLEYIRGRFRGDSLEDYEGVYILVCAPGGAVLYGSVPRGFPGLEFTPGAIQETGWDDDHYLVYDLSADIPGYGPAVIRGISPIGTITSAARSLRFLAAVIFPLLVAAALAGGYILTKRALGPLKKINAAAEAITGGKDLSRRINLSGAEDELHETARIFDEMLGRIELAFETERRFTSDASHELRTPAAVIISHCEYALTQARTDEERMESLRSIEAQARRMSLLVSRLLALARMDNGRQELDTETIDMDELAAAVIAELEPQAREKGIALSAETEPGLTFKGDRTLMARMLLNLISNGIKYGRDGGFVRVCFSRKDGGLEGRVADNGPGISRDEQPLVWERFYRADQSRSGVTADGRNVSFGLGLPMVKWIIEAHGGSISLDSEPGRGSVFSFWLPGGNN</sequence>
<dbReference type="EC" id="2.7.13.3" evidence="3"/>
<dbReference type="SMART" id="SM00388">
    <property type="entry name" value="HisKA"/>
    <property type="match status" value="1"/>
</dbReference>
<dbReference type="PANTHER" id="PTHR45436:SF5">
    <property type="entry name" value="SENSOR HISTIDINE KINASE TRCS"/>
    <property type="match status" value="1"/>
</dbReference>
<keyword evidence="7 14" id="KW-0418">Kinase</keyword>
<evidence type="ECO:0000256" key="11">
    <source>
        <dbReference type="SAM" id="Phobius"/>
    </source>
</evidence>
<evidence type="ECO:0000256" key="9">
    <source>
        <dbReference type="ARBA" id="ARBA00023012"/>
    </source>
</evidence>
<dbReference type="PRINTS" id="PR00344">
    <property type="entry name" value="BCTRLSENSOR"/>
</dbReference>
<dbReference type="PROSITE" id="PS50109">
    <property type="entry name" value="HIS_KIN"/>
    <property type="match status" value="1"/>
</dbReference>
<comment type="catalytic activity">
    <reaction evidence="1">
        <text>ATP + protein L-histidine = ADP + protein N-phospho-L-histidine.</text>
        <dbReference type="EC" id="2.7.13.3"/>
    </reaction>
</comment>
<keyword evidence="4" id="KW-0597">Phosphoprotein</keyword>
<keyword evidence="15" id="KW-1185">Reference proteome</keyword>
<dbReference type="CDD" id="cd06225">
    <property type="entry name" value="HAMP"/>
    <property type="match status" value="1"/>
</dbReference>
<evidence type="ECO:0000256" key="3">
    <source>
        <dbReference type="ARBA" id="ARBA00012438"/>
    </source>
</evidence>
<evidence type="ECO:0000256" key="4">
    <source>
        <dbReference type="ARBA" id="ARBA00022553"/>
    </source>
</evidence>
<dbReference type="Pfam" id="PF00512">
    <property type="entry name" value="HisKA"/>
    <property type="match status" value="1"/>
</dbReference>
<dbReference type="PROSITE" id="PS50885">
    <property type="entry name" value="HAMP"/>
    <property type="match status" value="1"/>
</dbReference>
<dbReference type="Proteomes" id="UP000595917">
    <property type="component" value="Chromosome"/>
</dbReference>
<dbReference type="FunFam" id="1.10.287.130:FF:000001">
    <property type="entry name" value="Two-component sensor histidine kinase"/>
    <property type="match status" value="1"/>
</dbReference>
<evidence type="ECO:0000259" key="13">
    <source>
        <dbReference type="PROSITE" id="PS50885"/>
    </source>
</evidence>
<feature type="domain" description="Histidine kinase" evidence="12">
    <location>
        <begin position="232"/>
        <end position="453"/>
    </location>
</feature>
<dbReference type="Pfam" id="PF02518">
    <property type="entry name" value="HATPase_c"/>
    <property type="match status" value="1"/>
</dbReference>
<dbReference type="SMART" id="SM00387">
    <property type="entry name" value="HATPase_c"/>
    <property type="match status" value="1"/>
</dbReference>
<dbReference type="CDD" id="cd00075">
    <property type="entry name" value="HATPase"/>
    <property type="match status" value="1"/>
</dbReference>
<dbReference type="EMBL" id="CP067089">
    <property type="protein sequence ID" value="QQO08801.1"/>
    <property type="molecule type" value="Genomic_DNA"/>
</dbReference>
<dbReference type="SUPFAM" id="SSF55874">
    <property type="entry name" value="ATPase domain of HSP90 chaperone/DNA topoisomerase II/histidine kinase"/>
    <property type="match status" value="1"/>
</dbReference>
<evidence type="ECO:0000256" key="5">
    <source>
        <dbReference type="ARBA" id="ARBA00022679"/>
    </source>
</evidence>
<dbReference type="GO" id="GO:0000155">
    <property type="term" value="F:phosphorelay sensor kinase activity"/>
    <property type="evidence" value="ECO:0007669"/>
    <property type="project" value="InterPro"/>
</dbReference>
<dbReference type="Pfam" id="PF00672">
    <property type="entry name" value="HAMP"/>
    <property type="match status" value="1"/>
</dbReference>
<reference evidence="14" key="1">
    <citation type="submission" date="2021-01" db="EMBL/GenBank/DDBJ databases">
        <title>Description of Breznakiella homolactica.</title>
        <authorList>
            <person name="Song Y."/>
            <person name="Brune A."/>
        </authorList>
    </citation>
    <scope>NUCLEOTIDE SEQUENCE</scope>
    <source>
        <strain evidence="14">RmG30</strain>
    </source>
</reference>
<keyword evidence="6 11" id="KW-0812">Transmembrane</keyword>
<organism evidence="14 15">
    <name type="scientific">Breznakiella homolactica</name>
    <dbReference type="NCBI Taxonomy" id="2798577"/>
    <lineage>
        <taxon>Bacteria</taxon>
        <taxon>Pseudomonadati</taxon>
        <taxon>Spirochaetota</taxon>
        <taxon>Spirochaetia</taxon>
        <taxon>Spirochaetales</taxon>
        <taxon>Breznakiellaceae</taxon>
        <taxon>Breznakiella</taxon>
    </lineage>
</organism>
<comment type="subcellular location">
    <subcellularLocation>
        <location evidence="2">Membrane</location>
    </subcellularLocation>
</comment>
<feature type="domain" description="HAMP" evidence="13">
    <location>
        <begin position="170"/>
        <end position="224"/>
    </location>
</feature>
<dbReference type="FunFam" id="3.30.565.10:FF:000006">
    <property type="entry name" value="Sensor histidine kinase WalK"/>
    <property type="match status" value="1"/>
</dbReference>
<dbReference type="InterPro" id="IPR004358">
    <property type="entry name" value="Sig_transdc_His_kin-like_C"/>
</dbReference>
<dbReference type="SMART" id="SM00304">
    <property type="entry name" value="HAMP"/>
    <property type="match status" value="1"/>
</dbReference>
<evidence type="ECO:0000256" key="1">
    <source>
        <dbReference type="ARBA" id="ARBA00000085"/>
    </source>
</evidence>
<protein>
    <recommendedName>
        <fullName evidence="3">histidine kinase</fullName>
        <ecNumber evidence="3">2.7.13.3</ecNumber>
    </recommendedName>
</protein>
<dbReference type="InterPro" id="IPR003660">
    <property type="entry name" value="HAMP_dom"/>
</dbReference>
<evidence type="ECO:0000256" key="6">
    <source>
        <dbReference type="ARBA" id="ARBA00022692"/>
    </source>
</evidence>
<dbReference type="Gene3D" id="3.30.565.10">
    <property type="entry name" value="Histidine kinase-like ATPase, C-terminal domain"/>
    <property type="match status" value="1"/>
</dbReference>
<evidence type="ECO:0000259" key="12">
    <source>
        <dbReference type="PROSITE" id="PS50109"/>
    </source>
</evidence>
<evidence type="ECO:0000256" key="8">
    <source>
        <dbReference type="ARBA" id="ARBA00022989"/>
    </source>
</evidence>
<evidence type="ECO:0000256" key="2">
    <source>
        <dbReference type="ARBA" id="ARBA00004370"/>
    </source>
</evidence>
<dbReference type="SUPFAM" id="SSF47384">
    <property type="entry name" value="Homodimeric domain of signal transducing histidine kinase"/>
    <property type="match status" value="1"/>
</dbReference>
<evidence type="ECO:0000313" key="15">
    <source>
        <dbReference type="Proteomes" id="UP000595917"/>
    </source>
</evidence>
<dbReference type="InterPro" id="IPR036097">
    <property type="entry name" value="HisK_dim/P_sf"/>
</dbReference>
<dbReference type="InterPro" id="IPR050428">
    <property type="entry name" value="TCS_sensor_his_kinase"/>
</dbReference>
<evidence type="ECO:0000256" key="7">
    <source>
        <dbReference type="ARBA" id="ARBA00022777"/>
    </source>
</evidence>
<dbReference type="RefSeq" id="WP_215626107.1">
    <property type="nucleotide sequence ID" value="NZ_CP067089.2"/>
</dbReference>
<dbReference type="PANTHER" id="PTHR45436">
    <property type="entry name" value="SENSOR HISTIDINE KINASE YKOH"/>
    <property type="match status" value="1"/>
</dbReference>
<name>A0A7T7XM25_9SPIR</name>
<accession>A0A7T7XM25</accession>
<dbReference type="Gene3D" id="1.10.287.130">
    <property type="match status" value="1"/>
</dbReference>
<dbReference type="CDD" id="cd00082">
    <property type="entry name" value="HisKA"/>
    <property type="match status" value="1"/>
</dbReference>
<dbReference type="InterPro" id="IPR036890">
    <property type="entry name" value="HATPase_C_sf"/>
</dbReference>
<keyword evidence="8 11" id="KW-1133">Transmembrane helix</keyword>
<dbReference type="Gene3D" id="6.10.340.10">
    <property type="match status" value="1"/>
</dbReference>
<feature type="transmembrane region" description="Helical" evidence="11">
    <location>
        <begin position="148"/>
        <end position="168"/>
    </location>
</feature>
<dbReference type="InterPro" id="IPR003661">
    <property type="entry name" value="HisK_dim/P_dom"/>
</dbReference>
<keyword evidence="5" id="KW-0808">Transferase</keyword>
<dbReference type="KEGG" id="bhc:JFL75_18010"/>
<keyword evidence="9" id="KW-0902">Two-component regulatory system</keyword>
<dbReference type="GO" id="GO:0005886">
    <property type="term" value="C:plasma membrane"/>
    <property type="evidence" value="ECO:0007669"/>
    <property type="project" value="TreeGrafter"/>
</dbReference>
<gene>
    <name evidence="14" type="ORF">JFL75_18010</name>
</gene>
<keyword evidence="10 11" id="KW-0472">Membrane</keyword>
<dbReference type="AlphaFoldDB" id="A0A7T7XM25"/>
<dbReference type="InterPro" id="IPR005467">
    <property type="entry name" value="His_kinase_dom"/>
</dbReference>
<proteinExistence type="predicted"/>
<evidence type="ECO:0000313" key="14">
    <source>
        <dbReference type="EMBL" id="QQO08801.1"/>
    </source>
</evidence>
<dbReference type="InterPro" id="IPR003594">
    <property type="entry name" value="HATPase_dom"/>
</dbReference>
<evidence type="ECO:0000256" key="10">
    <source>
        <dbReference type="ARBA" id="ARBA00023136"/>
    </source>
</evidence>